<dbReference type="HOGENOM" id="CLU_030658_0_0_1"/>
<dbReference type="EMBL" id="FO082052">
    <property type="protein sequence ID" value="CCE80711.1"/>
    <property type="molecule type" value="Genomic_DNA"/>
</dbReference>
<dbReference type="PANTHER" id="PTHR48051">
    <property type="match status" value="1"/>
</dbReference>
<reference evidence="6" key="2">
    <citation type="journal article" date="2012" name="G3 (Bethesda)">
        <title>Pichia sorbitophila, an interspecies yeast hybrid reveals early steps of genome resolution following polyploidization.</title>
        <authorList>
            <person name="Leh Louis V."/>
            <person name="Despons L."/>
            <person name="Friedrich A."/>
            <person name="Martin T."/>
            <person name="Durrens P."/>
            <person name="Casaregola S."/>
            <person name="Neuveglise C."/>
            <person name="Fairhead C."/>
            <person name="Marck C."/>
            <person name="Cruz J.A."/>
            <person name="Straub M.L."/>
            <person name="Kugler V."/>
            <person name="Sacerdot C."/>
            <person name="Uzunov Z."/>
            <person name="Thierry A."/>
            <person name="Weiss S."/>
            <person name="Bleykasten C."/>
            <person name="De Montigny J."/>
            <person name="Jacques N."/>
            <person name="Jung P."/>
            <person name="Lemaire M."/>
            <person name="Mallet S."/>
            <person name="Morel G."/>
            <person name="Richard G.F."/>
            <person name="Sarkar A."/>
            <person name="Savel G."/>
            <person name="Schacherer J."/>
            <person name="Seret M.L."/>
            <person name="Talla E."/>
            <person name="Samson G."/>
            <person name="Jubin C."/>
            <person name="Poulain J."/>
            <person name="Vacherie B."/>
            <person name="Barbe V."/>
            <person name="Pelletier E."/>
            <person name="Sherman D.J."/>
            <person name="Westhof E."/>
            <person name="Weissenbach J."/>
            <person name="Baret P.V."/>
            <person name="Wincker P."/>
            <person name="Gaillardin C."/>
            <person name="Dujon B."/>
            <person name="Souciet J.L."/>
        </authorList>
    </citation>
    <scope>NUCLEOTIDE SEQUENCE [LARGE SCALE GENOMIC DNA]</scope>
    <source>
        <strain evidence="6">ATCC MYA-4447 / BCRC 22081 / CBS 7064 / NBRC 10061 / NRRL Y-12695</strain>
    </source>
</reference>
<dbReference type="SMART" id="SM00369">
    <property type="entry name" value="LRR_TYP"/>
    <property type="match status" value="2"/>
</dbReference>
<dbReference type="GO" id="GO:0005737">
    <property type="term" value="C:cytoplasm"/>
    <property type="evidence" value="ECO:0007669"/>
    <property type="project" value="TreeGrafter"/>
</dbReference>
<dbReference type="AlphaFoldDB" id="G8YK66"/>
<sequence>MDKSNPLLPFAFSSSSASEKIPLNTTPRDRDIIDENASSMYHTRSQRSLMDRPLLRVPPSLKRKGGESFNEKDDIKRRDMDYENTSSEPTFVDDNATEEFGYNAKTYRMEMANEIPPSSPPADFPIESELDMSTNLDTRYEVPFSPSQEPTDYKSDQNYAVGGGYYPKLLPTNNSSDADFGIDMFNRFKDSAANECPSTDQDTLESEDYKIRQKRVQQRAREIVLSAFEDIHTTISLEGMGLVEVPDEIQDFDNLVIFNADPSSQISFQLYLTNNSLRTLPPSLFKFTKLNVLGLRQNKLTKIPNLIGKLHNLVDLSLGTNRLTYLPSSILDLTNLQIFRAGPNPYIQVSEDAQPISTSTYNSYKMLKFVSPIIKQSHRNGNIPSLKTLSLNVIARHDVSYQETKNWKRYTPSAYHNLIAKAIANGRYEEKCDQCDLIIVEPFAEVIEWWDILQNKNVPIKRFFCSGMCAKKWKKRIIELSDK</sequence>
<reference evidence="4" key="1">
    <citation type="submission" date="2011-10" db="EMBL/GenBank/DDBJ databases">
        <authorList>
            <person name="Genoscope - CEA"/>
        </authorList>
    </citation>
    <scope>NUCLEOTIDE SEQUENCE</scope>
</reference>
<dbReference type="OrthoDB" id="1517790at2759"/>
<evidence type="ECO:0000256" key="1">
    <source>
        <dbReference type="ARBA" id="ARBA00022614"/>
    </source>
</evidence>
<proteinExistence type="predicted"/>
<evidence type="ECO:0000256" key="3">
    <source>
        <dbReference type="SAM" id="MobiDB-lite"/>
    </source>
</evidence>
<dbReference type="Gene3D" id="3.80.10.10">
    <property type="entry name" value="Ribonuclease Inhibitor"/>
    <property type="match status" value="1"/>
</dbReference>
<name>G8YK66_PICSO</name>
<dbReference type="InParanoid" id="G8YK66"/>
<accession>G8YK66</accession>
<dbReference type="InterPro" id="IPR032675">
    <property type="entry name" value="LRR_dom_sf"/>
</dbReference>
<dbReference type="EMBL" id="FO082053">
    <property type="protein sequence ID" value="CCE79946.1"/>
    <property type="molecule type" value="Genomic_DNA"/>
</dbReference>
<dbReference type="PROSITE" id="PS51450">
    <property type="entry name" value="LRR"/>
    <property type="match status" value="1"/>
</dbReference>
<evidence type="ECO:0000313" key="5">
    <source>
        <dbReference type="EMBL" id="CCE80711.1"/>
    </source>
</evidence>
<evidence type="ECO:0000313" key="6">
    <source>
        <dbReference type="Proteomes" id="UP000005222"/>
    </source>
</evidence>
<dbReference type="InterPro" id="IPR050216">
    <property type="entry name" value="LRR_domain-containing"/>
</dbReference>
<dbReference type="STRING" id="559304.G8YK66"/>
<evidence type="ECO:0000256" key="2">
    <source>
        <dbReference type="ARBA" id="ARBA00022737"/>
    </source>
</evidence>
<dbReference type="eggNOG" id="KOG0619">
    <property type="taxonomic scope" value="Eukaryota"/>
</dbReference>
<protein>
    <submittedName>
        <fullName evidence="4">Piso0_003039 protein</fullName>
    </submittedName>
</protein>
<dbReference type="Proteomes" id="UP000005222">
    <property type="component" value="Chromosome H"/>
</dbReference>
<keyword evidence="6" id="KW-1185">Reference proteome</keyword>
<gene>
    <name evidence="4" type="primary">Piso0_003039</name>
    <name evidence="4" type="ORF">GNLVRS01_PISO0G03548g</name>
    <name evidence="5" type="ORF">GNLVRS01_PISO0H03549g</name>
</gene>
<dbReference type="SUPFAM" id="SSF52058">
    <property type="entry name" value="L domain-like"/>
    <property type="match status" value="1"/>
</dbReference>
<evidence type="ECO:0000313" key="4">
    <source>
        <dbReference type="EMBL" id="CCE79946.1"/>
    </source>
</evidence>
<dbReference type="InterPro" id="IPR001611">
    <property type="entry name" value="Leu-rich_rpt"/>
</dbReference>
<organism evidence="4 6">
    <name type="scientific">Pichia sorbitophila (strain ATCC MYA-4447 / BCRC 22081 / CBS 7064 / NBRC 10061 / NRRL Y-12695)</name>
    <name type="common">Hybrid yeast</name>
    <dbReference type="NCBI Taxonomy" id="559304"/>
    <lineage>
        <taxon>Eukaryota</taxon>
        <taxon>Fungi</taxon>
        <taxon>Dikarya</taxon>
        <taxon>Ascomycota</taxon>
        <taxon>Saccharomycotina</taxon>
        <taxon>Pichiomycetes</taxon>
        <taxon>Debaryomycetaceae</taxon>
        <taxon>Millerozyma</taxon>
    </lineage>
</organism>
<dbReference type="Pfam" id="PF13855">
    <property type="entry name" value="LRR_8"/>
    <property type="match status" value="1"/>
</dbReference>
<feature type="compositionally biased region" description="Polar residues" evidence="3">
    <location>
        <begin position="36"/>
        <end position="48"/>
    </location>
</feature>
<dbReference type="InterPro" id="IPR003591">
    <property type="entry name" value="Leu-rich_rpt_typical-subtyp"/>
</dbReference>
<feature type="region of interest" description="Disordered" evidence="3">
    <location>
        <begin position="1"/>
        <end position="78"/>
    </location>
</feature>
<feature type="compositionally biased region" description="Low complexity" evidence="3">
    <location>
        <begin position="1"/>
        <end position="18"/>
    </location>
</feature>
<dbReference type="Proteomes" id="UP000005222">
    <property type="component" value="Chromosome G"/>
</dbReference>
<dbReference type="PANTHER" id="PTHR48051:SF1">
    <property type="entry name" value="RAS SUPPRESSOR PROTEIN 1"/>
    <property type="match status" value="1"/>
</dbReference>
<keyword evidence="1" id="KW-0433">Leucine-rich repeat</keyword>
<keyword evidence="2" id="KW-0677">Repeat</keyword>
<feature type="compositionally biased region" description="Basic and acidic residues" evidence="3">
    <location>
        <begin position="64"/>
        <end position="78"/>
    </location>
</feature>